<dbReference type="RefSeq" id="WP_261834228.1">
    <property type="nucleotide sequence ID" value="NZ_AP024881.1"/>
</dbReference>
<keyword evidence="1" id="KW-0732">Signal</keyword>
<organism evidence="2 3">
    <name type="scientific">Vibrio ishigakensis</name>
    <dbReference type="NCBI Taxonomy" id="1481914"/>
    <lineage>
        <taxon>Bacteria</taxon>
        <taxon>Pseudomonadati</taxon>
        <taxon>Pseudomonadota</taxon>
        <taxon>Gammaproteobacteria</taxon>
        <taxon>Vibrionales</taxon>
        <taxon>Vibrionaceae</taxon>
        <taxon>Vibrio</taxon>
    </lineage>
</organism>
<reference evidence="2 3" key="2">
    <citation type="submission" date="2015-01" db="EMBL/GenBank/DDBJ databases">
        <authorList>
            <consortium name="NBRP consortium"/>
            <person name="Sawabe T."/>
            <person name="Meirelles P."/>
            <person name="Feng G."/>
            <person name="Sayaka M."/>
            <person name="Hattori M."/>
            <person name="Ohkuma M."/>
        </authorList>
    </citation>
    <scope>NUCLEOTIDE SEQUENCE [LARGE SCALE GENOMIC DNA]</scope>
    <source>
        <strain evidence="3">JCM 19231</strain>
    </source>
</reference>
<evidence type="ECO:0000313" key="3">
    <source>
        <dbReference type="Proteomes" id="UP000031671"/>
    </source>
</evidence>
<dbReference type="EMBL" id="BBRZ01000110">
    <property type="protein sequence ID" value="GAM58879.1"/>
    <property type="molecule type" value="Genomic_DNA"/>
</dbReference>
<name>A0A0B8P7K2_9VIBR</name>
<evidence type="ECO:0000256" key="1">
    <source>
        <dbReference type="SAM" id="SignalP"/>
    </source>
</evidence>
<proteinExistence type="predicted"/>
<dbReference type="AlphaFoldDB" id="A0A0B8P7K2"/>
<accession>A0A0B8P7K2</accession>
<keyword evidence="3" id="KW-1185">Reference proteome</keyword>
<protein>
    <submittedName>
        <fullName evidence="2">Uncharacterized protein</fullName>
    </submittedName>
</protein>
<feature type="signal peptide" evidence="1">
    <location>
        <begin position="1"/>
        <end position="18"/>
    </location>
</feature>
<evidence type="ECO:0000313" key="2">
    <source>
        <dbReference type="EMBL" id="GAM58879.1"/>
    </source>
</evidence>
<gene>
    <name evidence="2" type="ORF">JCM19231_789</name>
</gene>
<sequence>MKKSIIALSALVALPVLATESEYFFDITTDSINQPNEYFFEVEEMPSDTTALQQEPVDIAGVSESEQMLCAADESLHDLVLDESSTLNCLEAGEDDIRELSFQEILDEGWVLANSTVSASDARGDVEEVLVQFKKA</sequence>
<dbReference type="Proteomes" id="UP000031671">
    <property type="component" value="Unassembled WGS sequence"/>
</dbReference>
<feature type="chain" id="PRO_5002121903" evidence="1">
    <location>
        <begin position="19"/>
        <end position="136"/>
    </location>
</feature>
<comment type="caution">
    <text evidence="2">The sequence shown here is derived from an EMBL/GenBank/DDBJ whole genome shotgun (WGS) entry which is preliminary data.</text>
</comment>
<reference evidence="2 3" key="1">
    <citation type="submission" date="2015-01" db="EMBL/GenBank/DDBJ databases">
        <title>Vibrio sp. C1 JCM 19231 whole genome shotgun sequence.</title>
        <authorList>
            <person name="Sawabe T."/>
            <person name="Meirelles P."/>
            <person name="Feng G."/>
            <person name="Sayaka M."/>
            <person name="Hattori M."/>
            <person name="Ohkuma M."/>
        </authorList>
    </citation>
    <scope>NUCLEOTIDE SEQUENCE [LARGE SCALE GENOMIC DNA]</scope>
    <source>
        <strain evidence="3">JCM 19231</strain>
    </source>
</reference>